<evidence type="ECO:0000313" key="2">
    <source>
        <dbReference type="EMBL" id="MFB9314955.1"/>
    </source>
</evidence>
<organism evidence="2 3">
    <name type="scientific">Nocardioides plantarum</name>
    <dbReference type="NCBI Taxonomy" id="29299"/>
    <lineage>
        <taxon>Bacteria</taxon>
        <taxon>Bacillati</taxon>
        <taxon>Actinomycetota</taxon>
        <taxon>Actinomycetes</taxon>
        <taxon>Propionibacteriales</taxon>
        <taxon>Nocardioidaceae</taxon>
        <taxon>Nocardioides</taxon>
    </lineage>
</organism>
<evidence type="ECO:0000313" key="3">
    <source>
        <dbReference type="Proteomes" id="UP001589750"/>
    </source>
</evidence>
<dbReference type="GO" id="GO:0016787">
    <property type="term" value="F:hydrolase activity"/>
    <property type="evidence" value="ECO:0007669"/>
    <property type="project" value="UniProtKB-KW"/>
</dbReference>
<dbReference type="EMBL" id="JBHMDG010000026">
    <property type="protein sequence ID" value="MFB9314955.1"/>
    <property type="molecule type" value="Genomic_DNA"/>
</dbReference>
<dbReference type="Gene3D" id="3.40.50.1820">
    <property type="entry name" value="alpha/beta hydrolase"/>
    <property type="match status" value="1"/>
</dbReference>
<accession>A0ABV5KGH3</accession>
<feature type="domain" description="AB hydrolase-1" evidence="1">
    <location>
        <begin position="56"/>
        <end position="159"/>
    </location>
</feature>
<sequence length="263" mass="26729">MTTWPGWLGRLSPARRRLHLVVAGLLAAVLVTLVVRSVGDRAAGAPAPVDRACGGPVLLVPGYGGSTAALEDLAAALPDAEVVVPPGDGTGDLRAAAEGLADRVAAALDRTGAGSVDLVGYSAGGVVVRYYVAELGGDAVTRRVATIASPHHGTDLAALATSLGDGACAEACRQLDPDSDLLRGLNQGDETPAGPRWLSLWTETDRTVVPPDSAVLEGATSIDLQDTCRTGPLSHGEIVRDPRTIGIVESFLAGDADGFALAC</sequence>
<dbReference type="InterPro" id="IPR000073">
    <property type="entry name" value="AB_hydrolase_1"/>
</dbReference>
<keyword evidence="3" id="KW-1185">Reference proteome</keyword>
<evidence type="ECO:0000259" key="1">
    <source>
        <dbReference type="Pfam" id="PF00561"/>
    </source>
</evidence>
<dbReference type="RefSeq" id="WP_379142320.1">
    <property type="nucleotide sequence ID" value="NZ_JBHMDG010000026.1"/>
</dbReference>
<dbReference type="InterPro" id="IPR029058">
    <property type="entry name" value="AB_hydrolase_fold"/>
</dbReference>
<comment type="caution">
    <text evidence="2">The sequence shown here is derived from an EMBL/GenBank/DDBJ whole genome shotgun (WGS) entry which is preliminary data.</text>
</comment>
<protein>
    <submittedName>
        <fullName evidence="2">Lipase family alpha/beta hydrolase</fullName>
    </submittedName>
</protein>
<dbReference type="Proteomes" id="UP001589750">
    <property type="component" value="Unassembled WGS sequence"/>
</dbReference>
<name>A0ABV5KGH3_9ACTN</name>
<reference evidence="2 3" key="1">
    <citation type="submission" date="2024-09" db="EMBL/GenBank/DDBJ databases">
        <authorList>
            <person name="Sun Q."/>
            <person name="Mori K."/>
        </authorList>
    </citation>
    <scope>NUCLEOTIDE SEQUENCE [LARGE SCALE GENOMIC DNA]</scope>
    <source>
        <strain evidence="2 3">JCM 9626</strain>
    </source>
</reference>
<keyword evidence="2" id="KW-0378">Hydrolase</keyword>
<dbReference type="SUPFAM" id="SSF53474">
    <property type="entry name" value="alpha/beta-Hydrolases"/>
    <property type="match status" value="1"/>
</dbReference>
<dbReference type="Pfam" id="PF00561">
    <property type="entry name" value="Abhydrolase_1"/>
    <property type="match status" value="1"/>
</dbReference>
<proteinExistence type="predicted"/>
<gene>
    <name evidence="2" type="ORF">ACFFRI_17990</name>
</gene>